<evidence type="ECO:0000256" key="8">
    <source>
        <dbReference type="PROSITE-ProRule" id="PRU01360"/>
    </source>
</evidence>
<evidence type="ECO:0000256" key="4">
    <source>
        <dbReference type="ARBA" id="ARBA00022692"/>
    </source>
</evidence>
<dbReference type="Pfam" id="PF00593">
    <property type="entry name" value="TonB_dep_Rec_b-barrel"/>
    <property type="match status" value="1"/>
</dbReference>
<dbReference type="InterPro" id="IPR012910">
    <property type="entry name" value="Plug_dom"/>
</dbReference>
<sequence length="1114" mass="121920">MKKRVFRLVIIGGMVTAFSYLPHPLSAQALAYAQNKPKVERSPETSSTMKLRDAILSLKNQFNVDILFEEKTLSGISVLQENVRTSKSLEQSLEALLAPNGLAFKKVRKNTYLIFGKKSEGSTQTKIASNEKNLSSNMEGNDLKENNSISEVNLSATAEQTVTGKVADDKGSPLPGASVAIKGTTRGVTTNTNGEFSITVPNEQAVLVVSFIGFLPQEITVGNKTAINVTLKEDLKTLTEVVVVGYGSQKKKDLTGSITSITSADFVKGNIATPEQLITGKLAGVQITSNGGAPGSASQIRIRGGSSLSASNDPLIVIDGVPLDNAEVKGSANPLSFINPNDIESFNVLKDASATAIYGSRASNGVIIITTKKGTKKDKFNVNFSSMFSAGVKTKNVDVLSADQFREVVNARGTESQKALLGTANTNWQDLIYRTALSNDNNLSITGVLKDIPYRVSVGHTNQNGILLTSGLERTSGSFGISPMLFNNSLKIDVNVKASSTKSNFADEGAIGSAIGFDPTQPAYVENQKYGGYFNWLESNGNIVSLAPSNPLSLLNLKSNKATVNRIIANIQFDYKFPFLPALKANWNLGVDRSNTDGKESASNLVSANLYTNRGSTGYYTQSRNNFTNQFYLNYVKEFTNQTVNVMAGVENQGFVREEENGTTFGNPDVTSTKSYFKTDYALLSYFGRLNYALANKYLATFTLRRDGSSRFAENNRWGTFPSAALAWKINNEFKDSQTFTDLKLRLGWGITGQQDISSGDYPYLNAYTPSQGIQYQLGNTFYTLLRPNAYDPNIKWEQTESTNIGVDFGLKKSRLSGSIDLYKKVTSDLINEIDVAAGTNFSNKVVTNVGSLETKGIEVILNYTPVLTENFNWDISANFTYNQRKITALTKVDNPSYVGVLVGGIEGGTGNTIQVHSTGYVPNAFFVYKQVYDANGKPLEGVFEDLNGDGKITDLDRYRYKGAAPNYLFGFTSQMTYKKASFGFVLRSNVGNYAYNNIFSNRGIYSNLFNTGFNSNLSTNVLETGFKTGTVETRMSDYYIQNASFLRMDNINLGYNLSDIIKIKNVRAQLSFIVQNVFVITNYKGLDPELRDGIGNQVYPRPRTYSLGLNVNF</sequence>
<reference evidence="13 14" key="1">
    <citation type="submission" date="2023-12" db="EMBL/GenBank/DDBJ databases">
        <title>Novel species of the genus Arcicella isolated from rivers.</title>
        <authorList>
            <person name="Lu H."/>
        </authorList>
    </citation>
    <scope>NUCLEOTIDE SEQUENCE [LARGE SCALE GENOMIC DNA]</scope>
    <source>
        <strain evidence="13 14">LMG 21963</strain>
    </source>
</reference>
<proteinExistence type="inferred from homology"/>
<keyword evidence="14" id="KW-1185">Reference proteome</keyword>
<keyword evidence="10" id="KW-0732">Signal</keyword>
<gene>
    <name evidence="13" type="ORF">VB264_07885</name>
</gene>
<dbReference type="InterPro" id="IPR008969">
    <property type="entry name" value="CarboxyPept-like_regulatory"/>
</dbReference>
<dbReference type="Pfam" id="PF13715">
    <property type="entry name" value="CarbopepD_reg_2"/>
    <property type="match status" value="1"/>
</dbReference>
<evidence type="ECO:0000256" key="10">
    <source>
        <dbReference type="SAM" id="SignalP"/>
    </source>
</evidence>
<name>A0ABU5QKW2_9BACT</name>
<comment type="subcellular location">
    <subcellularLocation>
        <location evidence="1 8">Cell outer membrane</location>
        <topology evidence="1 8">Multi-pass membrane protein</topology>
    </subcellularLocation>
</comment>
<comment type="caution">
    <text evidence="13">The sequence shown here is derived from an EMBL/GenBank/DDBJ whole genome shotgun (WGS) entry which is preliminary data.</text>
</comment>
<evidence type="ECO:0000256" key="3">
    <source>
        <dbReference type="ARBA" id="ARBA00022452"/>
    </source>
</evidence>
<keyword evidence="5 9" id="KW-0798">TonB box</keyword>
<evidence type="ECO:0000313" key="14">
    <source>
        <dbReference type="Proteomes" id="UP001304671"/>
    </source>
</evidence>
<dbReference type="Gene3D" id="2.40.170.20">
    <property type="entry name" value="TonB-dependent receptor, beta-barrel domain"/>
    <property type="match status" value="1"/>
</dbReference>
<dbReference type="NCBIfam" id="TIGR04057">
    <property type="entry name" value="SusC_RagA_signa"/>
    <property type="match status" value="1"/>
</dbReference>
<dbReference type="NCBIfam" id="TIGR04056">
    <property type="entry name" value="OMP_RagA_SusC"/>
    <property type="match status" value="1"/>
</dbReference>
<evidence type="ECO:0000259" key="11">
    <source>
        <dbReference type="Pfam" id="PF00593"/>
    </source>
</evidence>
<dbReference type="Proteomes" id="UP001304671">
    <property type="component" value="Unassembled WGS sequence"/>
</dbReference>
<evidence type="ECO:0000256" key="7">
    <source>
        <dbReference type="ARBA" id="ARBA00023237"/>
    </source>
</evidence>
<keyword evidence="3 8" id="KW-1134">Transmembrane beta strand</keyword>
<dbReference type="Gene3D" id="2.60.40.1120">
    <property type="entry name" value="Carboxypeptidase-like, regulatory domain"/>
    <property type="match status" value="1"/>
</dbReference>
<keyword evidence="6 8" id="KW-0472">Membrane</keyword>
<dbReference type="Gene3D" id="2.170.130.10">
    <property type="entry name" value="TonB-dependent receptor, plug domain"/>
    <property type="match status" value="1"/>
</dbReference>
<keyword evidence="13" id="KW-0675">Receptor</keyword>
<dbReference type="Gene3D" id="3.55.50.30">
    <property type="match status" value="1"/>
</dbReference>
<dbReference type="SUPFAM" id="SSF56935">
    <property type="entry name" value="Porins"/>
    <property type="match status" value="1"/>
</dbReference>
<evidence type="ECO:0000313" key="13">
    <source>
        <dbReference type="EMBL" id="MEA5257700.1"/>
    </source>
</evidence>
<evidence type="ECO:0000259" key="12">
    <source>
        <dbReference type="Pfam" id="PF07715"/>
    </source>
</evidence>
<keyword evidence="4 8" id="KW-0812">Transmembrane</keyword>
<comment type="similarity">
    <text evidence="8 9">Belongs to the TonB-dependent receptor family.</text>
</comment>
<dbReference type="InterPro" id="IPR039426">
    <property type="entry name" value="TonB-dep_rcpt-like"/>
</dbReference>
<evidence type="ECO:0000256" key="5">
    <source>
        <dbReference type="ARBA" id="ARBA00023077"/>
    </source>
</evidence>
<evidence type="ECO:0000256" key="2">
    <source>
        <dbReference type="ARBA" id="ARBA00022448"/>
    </source>
</evidence>
<dbReference type="EMBL" id="JAYFUL010000009">
    <property type="protein sequence ID" value="MEA5257700.1"/>
    <property type="molecule type" value="Genomic_DNA"/>
</dbReference>
<protein>
    <submittedName>
        <fullName evidence="13">TonB-dependent receptor</fullName>
    </submittedName>
</protein>
<dbReference type="InterPro" id="IPR023996">
    <property type="entry name" value="TonB-dep_OMP_SusC/RagA"/>
</dbReference>
<feature type="signal peptide" evidence="10">
    <location>
        <begin position="1"/>
        <end position="19"/>
    </location>
</feature>
<dbReference type="InterPro" id="IPR037066">
    <property type="entry name" value="Plug_dom_sf"/>
</dbReference>
<dbReference type="Pfam" id="PF07715">
    <property type="entry name" value="Plug"/>
    <property type="match status" value="1"/>
</dbReference>
<evidence type="ECO:0000256" key="6">
    <source>
        <dbReference type="ARBA" id="ARBA00023136"/>
    </source>
</evidence>
<dbReference type="PROSITE" id="PS52016">
    <property type="entry name" value="TONB_DEPENDENT_REC_3"/>
    <property type="match status" value="1"/>
</dbReference>
<dbReference type="InterPro" id="IPR000531">
    <property type="entry name" value="Beta-barrel_TonB"/>
</dbReference>
<dbReference type="SUPFAM" id="SSF49464">
    <property type="entry name" value="Carboxypeptidase regulatory domain-like"/>
    <property type="match status" value="1"/>
</dbReference>
<dbReference type="RefSeq" id="WP_323248250.1">
    <property type="nucleotide sequence ID" value="NZ_JAYFUL010000009.1"/>
</dbReference>
<dbReference type="InterPro" id="IPR023997">
    <property type="entry name" value="TonB-dep_OMP_SusC/RagA_CS"/>
</dbReference>
<dbReference type="InterPro" id="IPR036942">
    <property type="entry name" value="Beta-barrel_TonB_sf"/>
</dbReference>
<feature type="domain" description="TonB-dependent receptor-like beta-barrel" evidence="11">
    <location>
        <begin position="531"/>
        <end position="921"/>
    </location>
</feature>
<feature type="chain" id="PRO_5047141226" evidence="10">
    <location>
        <begin position="20"/>
        <end position="1114"/>
    </location>
</feature>
<keyword evidence="7 8" id="KW-0998">Cell outer membrane</keyword>
<feature type="domain" description="TonB-dependent receptor plug" evidence="12">
    <location>
        <begin position="250"/>
        <end position="366"/>
    </location>
</feature>
<organism evidence="13 14">
    <name type="scientific">Arcicella aquatica</name>
    <dbReference type="NCBI Taxonomy" id="217141"/>
    <lineage>
        <taxon>Bacteria</taxon>
        <taxon>Pseudomonadati</taxon>
        <taxon>Bacteroidota</taxon>
        <taxon>Cytophagia</taxon>
        <taxon>Cytophagales</taxon>
        <taxon>Flectobacillaceae</taxon>
        <taxon>Arcicella</taxon>
    </lineage>
</organism>
<evidence type="ECO:0000256" key="9">
    <source>
        <dbReference type="RuleBase" id="RU003357"/>
    </source>
</evidence>
<keyword evidence="2 8" id="KW-0813">Transport</keyword>
<evidence type="ECO:0000256" key="1">
    <source>
        <dbReference type="ARBA" id="ARBA00004571"/>
    </source>
</evidence>
<accession>A0ABU5QKW2</accession>